<accession>A0A016VD58</accession>
<organism evidence="6 7">
    <name type="scientific">Ancylostoma ceylanicum</name>
    <dbReference type="NCBI Taxonomy" id="53326"/>
    <lineage>
        <taxon>Eukaryota</taxon>
        <taxon>Metazoa</taxon>
        <taxon>Ecdysozoa</taxon>
        <taxon>Nematoda</taxon>
        <taxon>Chromadorea</taxon>
        <taxon>Rhabditida</taxon>
        <taxon>Rhabditina</taxon>
        <taxon>Rhabditomorpha</taxon>
        <taxon>Strongyloidea</taxon>
        <taxon>Ancylostomatidae</taxon>
        <taxon>Ancylostomatinae</taxon>
        <taxon>Ancylostoma</taxon>
    </lineage>
</organism>
<dbReference type="PROSITE" id="PS50026">
    <property type="entry name" value="EGF_3"/>
    <property type="match status" value="1"/>
</dbReference>
<evidence type="ECO:0008006" key="8">
    <source>
        <dbReference type="Google" id="ProtNLM"/>
    </source>
</evidence>
<feature type="disulfide bond" evidence="1">
    <location>
        <begin position="153"/>
        <end position="162"/>
    </location>
</feature>
<dbReference type="Proteomes" id="UP000024635">
    <property type="component" value="Unassembled WGS sequence"/>
</dbReference>
<gene>
    <name evidence="6" type="primary">Acey_s0011.g1270</name>
    <name evidence="6" type="synonym">Acey-F28E10.2</name>
    <name evidence="6" type="ORF">Y032_0011g1270</name>
</gene>
<dbReference type="InterPro" id="IPR007110">
    <property type="entry name" value="Ig-like_dom"/>
</dbReference>
<evidence type="ECO:0000256" key="2">
    <source>
        <dbReference type="SAM" id="MobiDB-lite"/>
    </source>
</evidence>
<name>A0A016VD58_9BILA</name>
<protein>
    <recommendedName>
        <fullName evidence="8">EGF-like domain-containing protein</fullName>
    </recommendedName>
</protein>
<dbReference type="PROSITE" id="PS50835">
    <property type="entry name" value="IG_LIKE"/>
    <property type="match status" value="1"/>
</dbReference>
<keyword evidence="3" id="KW-0812">Transmembrane</keyword>
<evidence type="ECO:0000313" key="6">
    <source>
        <dbReference type="EMBL" id="EYC25549.1"/>
    </source>
</evidence>
<keyword evidence="3" id="KW-0472">Membrane</keyword>
<feature type="domain" description="Ig-like" evidence="5">
    <location>
        <begin position="32"/>
        <end position="117"/>
    </location>
</feature>
<dbReference type="SUPFAM" id="SSF48726">
    <property type="entry name" value="Immunoglobulin"/>
    <property type="match status" value="1"/>
</dbReference>
<feature type="transmembrane region" description="Helical" evidence="3">
    <location>
        <begin position="182"/>
        <end position="206"/>
    </location>
</feature>
<dbReference type="InterPro" id="IPR000742">
    <property type="entry name" value="EGF"/>
</dbReference>
<dbReference type="SUPFAM" id="SSF57196">
    <property type="entry name" value="EGF/Laminin"/>
    <property type="match status" value="1"/>
</dbReference>
<dbReference type="EMBL" id="JARK01001347">
    <property type="protein sequence ID" value="EYC25549.1"/>
    <property type="molecule type" value="Genomic_DNA"/>
</dbReference>
<feature type="domain" description="EGF-like" evidence="4">
    <location>
        <begin position="125"/>
        <end position="163"/>
    </location>
</feature>
<dbReference type="InterPro" id="IPR013783">
    <property type="entry name" value="Ig-like_fold"/>
</dbReference>
<feature type="region of interest" description="Disordered" evidence="2">
    <location>
        <begin position="400"/>
        <end position="462"/>
    </location>
</feature>
<feature type="compositionally biased region" description="Polar residues" evidence="2">
    <location>
        <begin position="449"/>
        <end position="462"/>
    </location>
</feature>
<dbReference type="PROSITE" id="PS01186">
    <property type="entry name" value="EGF_2"/>
    <property type="match status" value="1"/>
</dbReference>
<evidence type="ECO:0000256" key="3">
    <source>
        <dbReference type="SAM" id="Phobius"/>
    </source>
</evidence>
<keyword evidence="1" id="KW-1015">Disulfide bond</keyword>
<dbReference type="OrthoDB" id="19903at2759"/>
<dbReference type="Gene3D" id="2.60.40.10">
    <property type="entry name" value="Immunoglobulins"/>
    <property type="match status" value="1"/>
</dbReference>
<feature type="region of interest" description="Disordered" evidence="2">
    <location>
        <begin position="487"/>
        <end position="523"/>
    </location>
</feature>
<feature type="compositionally biased region" description="Polar residues" evidence="2">
    <location>
        <begin position="537"/>
        <end position="586"/>
    </location>
</feature>
<feature type="region of interest" description="Disordered" evidence="2">
    <location>
        <begin position="537"/>
        <end position="599"/>
    </location>
</feature>
<keyword evidence="7" id="KW-1185">Reference proteome</keyword>
<evidence type="ECO:0000313" key="7">
    <source>
        <dbReference type="Proteomes" id="UP000024635"/>
    </source>
</evidence>
<keyword evidence="1" id="KW-0245">EGF-like domain</keyword>
<proteinExistence type="predicted"/>
<keyword evidence="3" id="KW-1133">Transmembrane helix</keyword>
<dbReference type="AlphaFoldDB" id="A0A016VD58"/>
<feature type="transmembrane region" description="Helical" evidence="3">
    <location>
        <begin position="340"/>
        <end position="361"/>
    </location>
</feature>
<dbReference type="Gene3D" id="2.10.25.10">
    <property type="entry name" value="Laminin"/>
    <property type="match status" value="1"/>
</dbReference>
<comment type="caution">
    <text evidence="6">The sequence shown here is derived from an EMBL/GenBank/DDBJ whole genome shotgun (WGS) entry which is preliminary data.</text>
</comment>
<evidence type="ECO:0000256" key="1">
    <source>
        <dbReference type="PROSITE-ProRule" id="PRU00076"/>
    </source>
</evidence>
<reference evidence="7" key="1">
    <citation type="journal article" date="2015" name="Nat. Genet.">
        <title>The genome and transcriptome of the zoonotic hookworm Ancylostoma ceylanicum identify infection-specific gene families.</title>
        <authorList>
            <person name="Schwarz E.M."/>
            <person name="Hu Y."/>
            <person name="Antoshechkin I."/>
            <person name="Miller M.M."/>
            <person name="Sternberg P.W."/>
            <person name="Aroian R.V."/>
        </authorList>
    </citation>
    <scope>NUCLEOTIDE SEQUENCE</scope>
    <source>
        <strain evidence="7">HY135</strain>
    </source>
</reference>
<sequence length="599" mass="66006">MAHQRRYKREKSSDNYITLAPSYELVLSHDEPSQIESTLAVTVEEGQSLNLKCTAGEGIDEQTLRFERELVEVKGRRSPRSVSQQIFNFEDATHSGLYECFARTSSGEEHSRKMRVSTKAVLPKDFVPCAGDDDYCGSNGRCGLKSNDKICVCDPGYVGQRCEHLLVKDYLRMSLSVTTAKVVVGAGGTLNIVLIFLTLLFACLFLKQRRRVRLLESRLPPSNDEKMFFVKPRNPYSDGDSINHDKAHLTRSFAFDEPLARPSRFSAIRKIRVAIRSITSSVIVPLNNESPSCSYNKNQPVFMLSTTIGWKTEMPVRPLLITEMKCSVKATQKRREQLQILMKLLVVLLFFTGTAYCGIYHRPLSGYEYGGEAENAYAQYVASQSPPAPVTDYTAGVQADAPRQSLQKGGRVKTQQAGRDLSTRANQQKAKQGQKATLTGGNQKIAVGSKSTTNTKQITNQSVDNNVKQVNFNGSPGQFDRIAAMVGAQAKQADAPPCAPRSYDARRPVPKPAPRPRPPQKKATGEIASLVRNAEGNANKSSSANQTAKQSQKNTQTGATIQNSLNNFNQIDVQQKNIQNVNQGTGAQKADDAPLSSPY</sequence>
<dbReference type="CDD" id="cd00054">
    <property type="entry name" value="EGF_CA"/>
    <property type="match status" value="1"/>
</dbReference>
<feature type="compositionally biased region" description="Low complexity" evidence="2">
    <location>
        <begin position="425"/>
        <end position="436"/>
    </location>
</feature>
<evidence type="ECO:0000259" key="4">
    <source>
        <dbReference type="PROSITE" id="PS50026"/>
    </source>
</evidence>
<evidence type="ECO:0000259" key="5">
    <source>
        <dbReference type="PROSITE" id="PS50835"/>
    </source>
</evidence>
<dbReference type="InterPro" id="IPR036179">
    <property type="entry name" value="Ig-like_dom_sf"/>
</dbReference>
<comment type="caution">
    <text evidence="1">Lacks conserved residue(s) required for the propagation of feature annotation.</text>
</comment>
<dbReference type="STRING" id="53326.A0A016VD58"/>
<dbReference type="PROSITE" id="PS00022">
    <property type="entry name" value="EGF_1"/>
    <property type="match status" value="1"/>
</dbReference>